<proteinExistence type="predicted"/>
<reference evidence="2" key="1">
    <citation type="submission" date="2022-12" db="EMBL/GenBank/DDBJ databases">
        <title>Reference genome sequencing for broad-spectrum identification of bacterial and archaeal isolates by mass spectrometry.</title>
        <authorList>
            <person name="Sekiguchi Y."/>
            <person name="Tourlousse D.M."/>
        </authorList>
    </citation>
    <scope>NUCLEOTIDE SEQUENCE</scope>
    <source>
        <strain evidence="2">10succ1</strain>
    </source>
</reference>
<dbReference type="Proteomes" id="UP001144471">
    <property type="component" value="Unassembled WGS sequence"/>
</dbReference>
<feature type="region of interest" description="Disordered" evidence="1">
    <location>
        <begin position="79"/>
        <end position="104"/>
    </location>
</feature>
<evidence type="ECO:0000256" key="1">
    <source>
        <dbReference type="SAM" id="MobiDB-lite"/>
    </source>
</evidence>
<protein>
    <submittedName>
        <fullName evidence="2">Uncharacterized protein</fullName>
    </submittedName>
</protein>
<accession>A0A9W6GM52</accession>
<keyword evidence="3" id="KW-1185">Reference proteome</keyword>
<name>A0A9W6GM52_9FUSO</name>
<feature type="compositionally biased region" description="Basic and acidic residues" evidence="1">
    <location>
        <begin position="92"/>
        <end position="104"/>
    </location>
</feature>
<dbReference type="EMBL" id="BSDY01000009">
    <property type="protein sequence ID" value="GLI56680.1"/>
    <property type="molecule type" value="Genomic_DNA"/>
</dbReference>
<dbReference type="AlphaFoldDB" id="A0A9W6GM52"/>
<comment type="caution">
    <text evidence="2">The sequence shown here is derived from an EMBL/GenBank/DDBJ whole genome shotgun (WGS) entry which is preliminary data.</text>
</comment>
<dbReference type="RefSeq" id="WP_281835974.1">
    <property type="nucleotide sequence ID" value="NZ_BSDY01000009.1"/>
</dbReference>
<organism evidence="2 3">
    <name type="scientific">Propionigenium maris DSM 9537</name>
    <dbReference type="NCBI Taxonomy" id="1123000"/>
    <lineage>
        <taxon>Bacteria</taxon>
        <taxon>Fusobacteriati</taxon>
        <taxon>Fusobacteriota</taxon>
        <taxon>Fusobacteriia</taxon>
        <taxon>Fusobacteriales</taxon>
        <taxon>Fusobacteriaceae</taxon>
        <taxon>Propionigenium</taxon>
    </lineage>
</organism>
<evidence type="ECO:0000313" key="2">
    <source>
        <dbReference type="EMBL" id="GLI56680.1"/>
    </source>
</evidence>
<evidence type="ECO:0000313" key="3">
    <source>
        <dbReference type="Proteomes" id="UP001144471"/>
    </source>
</evidence>
<sequence>MSGYSFSYKIYKKYIVDILEHYEETDYTRVFIYRKNVIGRDLIEIMDFPTHTEKSVILDAASKFINELEKLISPARFSQKFGKKRRGTSSKTPEKTSEKSIEDL</sequence>
<gene>
    <name evidence="2" type="ORF">PM10SUCC1_21940</name>
</gene>